<gene>
    <name evidence="1" type="ORF">pEaSNUABM1_00255</name>
</gene>
<evidence type="ECO:0000313" key="2">
    <source>
        <dbReference type="Proteomes" id="UP000827973"/>
    </source>
</evidence>
<organism evidence="1 2">
    <name type="scientific">Erwinia phage pEa_SNUABM_1</name>
    <dbReference type="NCBI Taxonomy" id="2869543"/>
    <lineage>
        <taxon>Viruses</taxon>
        <taxon>Duplodnaviria</taxon>
        <taxon>Heunggongvirae</taxon>
        <taxon>Uroviricota</taxon>
        <taxon>Caudoviricetes</taxon>
        <taxon>Alexandravirus</taxon>
        <taxon>Alexandravirus SNUABM1</taxon>
    </lineage>
</organism>
<keyword evidence="2" id="KW-1185">Reference proteome</keyword>
<accession>A0AAE7XJB3</accession>
<dbReference type="EMBL" id="MZ443776">
    <property type="protein sequence ID" value="QZE57464.1"/>
    <property type="molecule type" value="Genomic_DNA"/>
</dbReference>
<name>A0AAE7XJB3_9CAUD</name>
<sequence length="162" mass="18947">MKNQYLILRMSAADLYDKQFLMRGFNRKRIENVIGVIAVVDNSDNLYHLIRINVDLLQSDTQQNWARLSWSSIDRETIDLGMERLPPELAKSIRAMRNNRMYHTIDTTIPVAFRDRHTQFAYTPSAVRKIANRETKSLDDFTVEEIVAHLKQRLGAEIEIKL</sequence>
<protein>
    <submittedName>
        <fullName evidence="1">Uncharacterized protein</fullName>
    </submittedName>
</protein>
<proteinExistence type="predicted"/>
<evidence type="ECO:0000313" key="1">
    <source>
        <dbReference type="EMBL" id="QZE57464.1"/>
    </source>
</evidence>
<reference evidence="1 2" key="1">
    <citation type="submission" date="2021-06" db="EMBL/GenBank/DDBJ databases">
        <title>Complete genome sequence of Erwinia phage pEa_SNUABM_1.</title>
        <authorList>
            <person name="Kim S.G."/>
            <person name="Park S.C."/>
        </authorList>
    </citation>
    <scope>NUCLEOTIDE SEQUENCE [LARGE SCALE GENOMIC DNA]</scope>
</reference>
<dbReference type="Proteomes" id="UP000827973">
    <property type="component" value="Segment"/>
</dbReference>